<dbReference type="PANTHER" id="PTHR43495">
    <property type="entry name" value="GABA PERMEASE"/>
    <property type="match status" value="1"/>
</dbReference>
<keyword evidence="6" id="KW-0029">Amino-acid transport</keyword>
<evidence type="ECO:0000256" key="2">
    <source>
        <dbReference type="ARBA" id="ARBA00008583"/>
    </source>
</evidence>
<feature type="transmembrane region" description="Helical" evidence="10">
    <location>
        <begin position="505"/>
        <end position="522"/>
    </location>
</feature>
<keyword evidence="8 10" id="KW-0472">Membrane</keyword>
<feature type="transmembrane region" description="Helical" evidence="10">
    <location>
        <begin position="355"/>
        <end position="379"/>
    </location>
</feature>
<evidence type="ECO:0000313" key="13">
    <source>
        <dbReference type="Proteomes" id="UP000252530"/>
    </source>
</evidence>
<feature type="transmembrane region" description="Helical" evidence="10">
    <location>
        <begin position="70"/>
        <end position="87"/>
    </location>
</feature>
<feature type="transmembrane region" description="Helical" evidence="10">
    <location>
        <begin position="93"/>
        <end position="112"/>
    </location>
</feature>
<comment type="similarity">
    <text evidence="2">Belongs to the amino acid-polyamine-organocation (APC) superfamily. Amino acid transporter (AAT) (TC 2.A.3.1) family.</text>
</comment>
<evidence type="ECO:0000256" key="6">
    <source>
        <dbReference type="ARBA" id="ARBA00022970"/>
    </source>
</evidence>
<feature type="transmembrane region" description="Helical" evidence="10">
    <location>
        <begin position="311"/>
        <end position="335"/>
    </location>
</feature>
<evidence type="ECO:0000256" key="1">
    <source>
        <dbReference type="ARBA" id="ARBA00004651"/>
    </source>
</evidence>
<evidence type="ECO:0000256" key="7">
    <source>
        <dbReference type="ARBA" id="ARBA00022989"/>
    </source>
</evidence>
<dbReference type="AlphaFoldDB" id="A0A366K7W5"/>
<evidence type="ECO:0000256" key="5">
    <source>
        <dbReference type="ARBA" id="ARBA00022692"/>
    </source>
</evidence>
<keyword evidence="4" id="KW-1003">Cell membrane</keyword>
<evidence type="ECO:0000256" key="9">
    <source>
        <dbReference type="SAM" id="MobiDB-lite"/>
    </source>
</evidence>
<name>A0A366K7W5_9BIFI</name>
<evidence type="ECO:0000313" key="12">
    <source>
        <dbReference type="EMBL" id="RBP97826.1"/>
    </source>
</evidence>
<feature type="transmembrane region" description="Helical" evidence="10">
    <location>
        <begin position="217"/>
        <end position="237"/>
    </location>
</feature>
<dbReference type="RefSeq" id="WP_113860075.1">
    <property type="nucleotide sequence ID" value="NZ_PDCG01000003.1"/>
</dbReference>
<dbReference type="PANTHER" id="PTHR43495:SF2">
    <property type="entry name" value="D-SERINE_D-ALANINE_GLYCINE TRANSPORTER"/>
    <property type="match status" value="1"/>
</dbReference>
<dbReference type="GO" id="GO:0005886">
    <property type="term" value="C:plasma membrane"/>
    <property type="evidence" value="ECO:0007669"/>
    <property type="project" value="UniProtKB-SubCell"/>
</dbReference>
<feature type="transmembrane region" description="Helical" evidence="10">
    <location>
        <begin position="270"/>
        <end position="290"/>
    </location>
</feature>
<keyword evidence="3" id="KW-0813">Transport</keyword>
<feature type="region of interest" description="Disordered" evidence="9">
    <location>
        <begin position="1"/>
        <end position="44"/>
    </location>
</feature>
<organism evidence="12 13">
    <name type="scientific">Bifidobacterium aemilianum</name>
    <dbReference type="NCBI Taxonomy" id="2493120"/>
    <lineage>
        <taxon>Bacteria</taxon>
        <taxon>Bacillati</taxon>
        <taxon>Actinomycetota</taxon>
        <taxon>Actinomycetes</taxon>
        <taxon>Bifidobacteriales</taxon>
        <taxon>Bifidobacteriaceae</taxon>
        <taxon>Bifidobacterium</taxon>
    </lineage>
</organism>
<feature type="transmembrane region" description="Helical" evidence="10">
    <location>
        <begin position="184"/>
        <end position="205"/>
    </location>
</feature>
<proteinExistence type="inferred from homology"/>
<dbReference type="Proteomes" id="UP000252530">
    <property type="component" value="Unassembled WGS sequence"/>
</dbReference>
<reference evidence="12 13" key="1">
    <citation type="submission" date="2017-10" db="EMBL/GenBank/DDBJ databases">
        <title>Bifidobacterium xylocopum sp. nov. and Bifidobacterium aemilianum sp. nov., from the carpenter bee (Xylocopa violacea) digestive tract.</title>
        <authorList>
            <person name="Alberoni D."/>
            <person name="Baffoni L."/>
            <person name="Di Gioia D."/>
            <person name="Gaggia F."/>
            <person name="Biavati B."/>
        </authorList>
    </citation>
    <scope>NUCLEOTIDE SEQUENCE [LARGE SCALE GENOMIC DNA]</scope>
    <source>
        <strain evidence="12 13">XV10</strain>
    </source>
</reference>
<gene>
    <name evidence="12" type="ORF">CRD60_04355</name>
</gene>
<dbReference type="FunFam" id="1.20.1740.10:FF:000001">
    <property type="entry name" value="Amino acid permease"/>
    <property type="match status" value="1"/>
</dbReference>
<dbReference type="EMBL" id="PDCG01000003">
    <property type="protein sequence ID" value="RBP97826.1"/>
    <property type="molecule type" value="Genomic_DNA"/>
</dbReference>
<feature type="domain" description="Amino acid permease/ SLC12A" evidence="11">
    <location>
        <begin position="69"/>
        <end position="503"/>
    </location>
</feature>
<feature type="compositionally biased region" description="Low complexity" evidence="9">
    <location>
        <begin position="13"/>
        <end position="40"/>
    </location>
</feature>
<feature type="transmembrane region" description="Helical" evidence="10">
    <location>
        <begin position="409"/>
        <end position="430"/>
    </location>
</feature>
<dbReference type="PIRSF" id="PIRSF006060">
    <property type="entry name" value="AA_transporter"/>
    <property type="match status" value="1"/>
</dbReference>
<keyword evidence="7 10" id="KW-1133">Transmembrane helix</keyword>
<comment type="caution">
    <text evidence="12">The sequence shown here is derived from an EMBL/GenBank/DDBJ whole genome shotgun (WGS) entry which is preliminary data.</text>
</comment>
<comment type="subcellular location">
    <subcellularLocation>
        <location evidence="1">Cell membrane</location>
        <topology evidence="1">Multi-pass membrane protein</topology>
    </subcellularLocation>
</comment>
<dbReference type="GO" id="GO:0055085">
    <property type="term" value="P:transmembrane transport"/>
    <property type="evidence" value="ECO:0007669"/>
    <property type="project" value="InterPro"/>
</dbReference>
<evidence type="ECO:0000259" key="11">
    <source>
        <dbReference type="Pfam" id="PF00324"/>
    </source>
</evidence>
<keyword evidence="13" id="KW-1185">Reference proteome</keyword>
<sequence length="537" mass="57484">MNGGRTTGNTDQGSGRQTAAAGAGTGAAAAAGPSTSSGSALPDGDGVNLESVESLDQSNDLDRGLSKRHVQFIAIGGTIGTGLFLGSGKSIGLTGPSIVLVYIAVGLIMFILMRAIGELMYHDPSQHTFINFVARYLGGGWGHFAGWSYWIVLILIGLTEITAVGTYCVTFFDTFGIDVSSWKWLIELCFLAVLVLINLIAVKAFGEAEFWFSMIKITLIVAMIVTALVMVAVGYHYPAVQIHGVDAPSPAGHAGFSNILNGFSLAPNGWMSFLMSFQMVFFAYEMIEFVGVTVSETQNPRDVLPKAINEIIVRVLIFYVGALLAIMLIVPWQSFKPNKDGSFTSPFIMVFQYAGLNWASGLVFFVVITAAASALNSLLYSAGRHLFQLAEVSKSPILGKLGVVSERKIPARAIIVSALLILLAPAINALPQVSTAFVLFSSASSAVMIFIYILVMIAHRRYRASDDFNADGFVLPAYKFTGSVAIVFFVFIYLTLFLAPDTRGSAIAGLLWLVLFGGYCLLGNRKASQGGLVKPHA</sequence>
<dbReference type="Pfam" id="PF00324">
    <property type="entry name" value="AA_permease"/>
    <property type="match status" value="1"/>
</dbReference>
<dbReference type="Gene3D" id="1.20.1740.10">
    <property type="entry name" value="Amino acid/polyamine transporter I"/>
    <property type="match status" value="1"/>
</dbReference>
<feature type="transmembrane region" description="Helical" evidence="10">
    <location>
        <begin position="436"/>
        <end position="457"/>
    </location>
</feature>
<evidence type="ECO:0000256" key="10">
    <source>
        <dbReference type="SAM" id="Phobius"/>
    </source>
</evidence>
<evidence type="ECO:0000256" key="4">
    <source>
        <dbReference type="ARBA" id="ARBA00022475"/>
    </source>
</evidence>
<evidence type="ECO:0000256" key="8">
    <source>
        <dbReference type="ARBA" id="ARBA00023136"/>
    </source>
</evidence>
<keyword evidence="5 10" id="KW-0812">Transmembrane</keyword>
<accession>A0A366K7W5</accession>
<protein>
    <submittedName>
        <fullName evidence="12">Amino acid transporter</fullName>
    </submittedName>
</protein>
<feature type="transmembrane region" description="Helical" evidence="10">
    <location>
        <begin position="149"/>
        <end position="172"/>
    </location>
</feature>
<dbReference type="InterPro" id="IPR004840">
    <property type="entry name" value="Amino_acid_permease_CS"/>
</dbReference>
<dbReference type="InterPro" id="IPR004841">
    <property type="entry name" value="AA-permease/SLC12A_dom"/>
</dbReference>
<dbReference type="OrthoDB" id="5297508at2"/>
<feature type="transmembrane region" description="Helical" evidence="10">
    <location>
        <begin position="477"/>
        <end position="499"/>
    </location>
</feature>
<evidence type="ECO:0000256" key="3">
    <source>
        <dbReference type="ARBA" id="ARBA00022448"/>
    </source>
</evidence>
<dbReference type="GO" id="GO:0006865">
    <property type="term" value="P:amino acid transport"/>
    <property type="evidence" value="ECO:0007669"/>
    <property type="project" value="UniProtKB-KW"/>
</dbReference>
<dbReference type="PROSITE" id="PS00218">
    <property type="entry name" value="AMINO_ACID_PERMEASE_1"/>
    <property type="match status" value="1"/>
</dbReference>